<protein>
    <submittedName>
        <fullName evidence="2">Uncharacterized protein</fullName>
    </submittedName>
</protein>
<keyword evidence="3" id="KW-1185">Reference proteome</keyword>
<feature type="compositionally biased region" description="Acidic residues" evidence="1">
    <location>
        <begin position="13"/>
        <end position="29"/>
    </location>
</feature>
<gene>
    <name evidence="2" type="ORF">BU23DRAFT_571609</name>
</gene>
<feature type="compositionally biased region" description="Acidic residues" evidence="1">
    <location>
        <begin position="37"/>
        <end position="50"/>
    </location>
</feature>
<dbReference type="Proteomes" id="UP000800036">
    <property type="component" value="Unassembled WGS sequence"/>
</dbReference>
<feature type="compositionally biased region" description="Basic and acidic residues" evidence="1">
    <location>
        <begin position="167"/>
        <end position="182"/>
    </location>
</feature>
<proteinExistence type="predicted"/>
<feature type="region of interest" description="Disordered" evidence="1">
    <location>
        <begin position="155"/>
        <end position="199"/>
    </location>
</feature>
<dbReference type="EMBL" id="ML976710">
    <property type="protein sequence ID" value="KAF1969401.1"/>
    <property type="molecule type" value="Genomic_DNA"/>
</dbReference>
<name>A0A6A5UWN2_9PLEO</name>
<organism evidence="2 3">
    <name type="scientific">Bimuria novae-zelandiae CBS 107.79</name>
    <dbReference type="NCBI Taxonomy" id="1447943"/>
    <lineage>
        <taxon>Eukaryota</taxon>
        <taxon>Fungi</taxon>
        <taxon>Dikarya</taxon>
        <taxon>Ascomycota</taxon>
        <taxon>Pezizomycotina</taxon>
        <taxon>Dothideomycetes</taxon>
        <taxon>Pleosporomycetidae</taxon>
        <taxon>Pleosporales</taxon>
        <taxon>Massarineae</taxon>
        <taxon>Didymosphaeriaceae</taxon>
        <taxon>Bimuria</taxon>
    </lineage>
</organism>
<reference evidence="2" key="1">
    <citation type="journal article" date="2020" name="Stud. Mycol.">
        <title>101 Dothideomycetes genomes: a test case for predicting lifestyles and emergence of pathogens.</title>
        <authorList>
            <person name="Haridas S."/>
            <person name="Albert R."/>
            <person name="Binder M."/>
            <person name="Bloem J."/>
            <person name="Labutti K."/>
            <person name="Salamov A."/>
            <person name="Andreopoulos B."/>
            <person name="Baker S."/>
            <person name="Barry K."/>
            <person name="Bills G."/>
            <person name="Bluhm B."/>
            <person name="Cannon C."/>
            <person name="Castanera R."/>
            <person name="Culley D."/>
            <person name="Daum C."/>
            <person name="Ezra D."/>
            <person name="Gonzalez J."/>
            <person name="Henrissat B."/>
            <person name="Kuo A."/>
            <person name="Liang C."/>
            <person name="Lipzen A."/>
            <person name="Lutzoni F."/>
            <person name="Magnuson J."/>
            <person name="Mondo S."/>
            <person name="Nolan M."/>
            <person name="Ohm R."/>
            <person name="Pangilinan J."/>
            <person name="Park H.-J."/>
            <person name="Ramirez L."/>
            <person name="Alfaro M."/>
            <person name="Sun H."/>
            <person name="Tritt A."/>
            <person name="Yoshinaga Y."/>
            <person name="Zwiers L.-H."/>
            <person name="Turgeon B."/>
            <person name="Goodwin S."/>
            <person name="Spatafora J."/>
            <person name="Crous P."/>
            <person name="Grigoriev I."/>
        </authorList>
    </citation>
    <scope>NUCLEOTIDE SEQUENCE</scope>
    <source>
        <strain evidence="2">CBS 107.79</strain>
    </source>
</reference>
<dbReference type="AlphaFoldDB" id="A0A6A5UWN2"/>
<accession>A0A6A5UWN2</accession>
<evidence type="ECO:0000313" key="3">
    <source>
        <dbReference type="Proteomes" id="UP000800036"/>
    </source>
</evidence>
<evidence type="ECO:0000256" key="1">
    <source>
        <dbReference type="SAM" id="MobiDB-lite"/>
    </source>
</evidence>
<evidence type="ECO:0000313" key="2">
    <source>
        <dbReference type="EMBL" id="KAF1969401.1"/>
    </source>
</evidence>
<feature type="region of interest" description="Disordered" evidence="1">
    <location>
        <begin position="1"/>
        <end position="60"/>
    </location>
</feature>
<sequence>MATMRPTRRGYTSDEEDVSNNEDDNDLSQEEFTLPNDEQDEQEQEEEEEEAARSQVGDDDIDIVFYDEDEEAALQQDGDDDGEEDPVREDDIKSLVHFLLDLVDDTNDQWPPAAYVRHMMKGCMLSDWDGPDPFTVFEAFLRELRRAFTRGSSDVYKSNGVAPGSHHPAEPEDGPVHTEERPPLPPLYGLESYQQPPDPQLHRMESVVDISRAAYAHLATDAVDWTELWAKGHGFCVPPKWVREHEAAKERIVATICQSFLQNNSDLELALPFKPSRPMCGAETTRDEVFGRGDPLRSRFGATALALRWRDGTSKALPVSVDPILGGRTAIPVYIDNNAYATDSGDIAHINK</sequence>